<evidence type="ECO:0000256" key="3">
    <source>
        <dbReference type="ARBA" id="ARBA00022906"/>
    </source>
</evidence>
<organism evidence="9">
    <name type="scientific">Dunaliella tertiolecta</name>
    <name type="common">Green alga</name>
    <dbReference type="NCBI Taxonomy" id="3047"/>
    <lineage>
        <taxon>Eukaryota</taxon>
        <taxon>Viridiplantae</taxon>
        <taxon>Chlorophyta</taxon>
        <taxon>core chlorophytes</taxon>
        <taxon>Chlorophyceae</taxon>
        <taxon>CS clade</taxon>
        <taxon>Chlamydomonadales</taxon>
        <taxon>Dunaliellaceae</taxon>
        <taxon>Dunaliella</taxon>
    </lineage>
</organism>
<dbReference type="InterPro" id="IPR027469">
    <property type="entry name" value="Cation_efflux_TMD_sf"/>
</dbReference>
<dbReference type="InterPro" id="IPR002524">
    <property type="entry name" value="Cation_efflux"/>
</dbReference>
<evidence type="ECO:0000313" key="9">
    <source>
        <dbReference type="EMBL" id="CAE0487931.1"/>
    </source>
</evidence>
<feature type="transmembrane region" description="Helical" evidence="7">
    <location>
        <begin position="180"/>
        <end position="200"/>
    </location>
</feature>
<feature type="region of interest" description="Disordered" evidence="6">
    <location>
        <begin position="210"/>
        <end position="253"/>
    </location>
</feature>
<evidence type="ECO:0000256" key="5">
    <source>
        <dbReference type="ARBA" id="ARBA00023136"/>
    </source>
</evidence>
<keyword evidence="3" id="KW-0862">Zinc</keyword>
<keyword evidence="3" id="KW-0864">Zinc transport</keyword>
<accession>A0A7S3QN53</accession>
<feature type="compositionally biased region" description="Basic and acidic residues" evidence="6">
    <location>
        <begin position="225"/>
        <end position="234"/>
    </location>
</feature>
<keyword evidence="2 7" id="KW-0812">Transmembrane</keyword>
<dbReference type="SUPFAM" id="SSF161111">
    <property type="entry name" value="Cation efflux protein transmembrane domain-like"/>
    <property type="match status" value="1"/>
</dbReference>
<feature type="compositionally biased region" description="Low complexity" evidence="6">
    <location>
        <begin position="17"/>
        <end position="36"/>
    </location>
</feature>
<feature type="region of interest" description="Disordered" evidence="6">
    <location>
        <begin position="13"/>
        <end position="36"/>
    </location>
</feature>
<comment type="subcellular location">
    <subcellularLocation>
        <location evidence="1">Membrane</location>
        <topology evidence="1">Multi-pass membrane protein</topology>
    </subcellularLocation>
</comment>
<proteinExistence type="predicted"/>
<dbReference type="Pfam" id="PF01545">
    <property type="entry name" value="Cation_efflux"/>
    <property type="match status" value="2"/>
</dbReference>
<evidence type="ECO:0000256" key="1">
    <source>
        <dbReference type="ARBA" id="ARBA00004141"/>
    </source>
</evidence>
<evidence type="ECO:0000259" key="8">
    <source>
        <dbReference type="Pfam" id="PF01545"/>
    </source>
</evidence>
<dbReference type="GO" id="GO:0005385">
    <property type="term" value="F:zinc ion transmembrane transporter activity"/>
    <property type="evidence" value="ECO:0007669"/>
    <property type="project" value="TreeGrafter"/>
</dbReference>
<dbReference type="PANTHER" id="PTHR11562">
    <property type="entry name" value="CATION EFFLUX PROTEIN/ ZINC TRANSPORTER"/>
    <property type="match status" value="1"/>
</dbReference>
<feature type="region of interest" description="Disordered" evidence="6">
    <location>
        <begin position="378"/>
        <end position="403"/>
    </location>
</feature>
<feature type="transmembrane region" description="Helical" evidence="7">
    <location>
        <begin position="569"/>
        <end position="591"/>
    </location>
</feature>
<dbReference type="Gene3D" id="1.20.1510.10">
    <property type="entry name" value="Cation efflux protein transmembrane domain"/>
    <property type="match status" value="2"/>
</dbReference>
<feature type="transmembrane region" description="Helical" evidence="7">
    <location>
        <begin position="111"/>
        <end position="133"/>
    </location>
</feature>
<name>A0A7S3QN53_DUNTE</name>
<keyword evidence="5 7" id="KW-0472">Membrane</keyword>
<protein>
    <recommendedName>
        <fullName evidence="8">Cation efflux protein transmembrane domain-containing protein</fullName>
    </recommendedName>
</protein>
<feature type="transmembrane region" description="Helical" evidence="7">
    <location>
        <begin position="145"/>
        <end position="164"/>
    </location>
</feature>
<dbReference type="EMBL" id="HBIP01005893">
    <property type="protein sequence ID" value="CAE0487931.1"/>
    <property type="molecule type" value="Transcribed_RNA"/>
</dbReference>
<dbReference type="GO" id="GO:0005886">
    <property type="term" value="C:plasma membrane"/>
    <property type="evidence" value="ECO:0007669"/>
    <property type="project" value="TreeGrafter"/>
</dbReference>
<keyword evidence="4 7" id="KW-1133">Transmembrane helix</keyword>
<evidence type="ECO:0000256" key="6">
    <source>
        <dbReference type="SAM" id="MobiDB-lite"/>
    </source>
</evidence>
<evidence type="ECO:0000256" key="4">
    <source>
        <dbReference type="ARBA" id="ARBA00022989"/>
    </source>
</evidence>
<feature type="region of interest" description="Disordered" evidence="6">
    <location>
        <begin position="515"/>
        <end position="554"/>
    </location>
</feature>
<dbReference type="InterPro" id="IPR058533">
    <property type="entry name" value="Cation_efflux_TM"/>
</dbReference>
<gene>
    <name evidence="9" type="ORF">DTER00134_LOCUS2981</name>
</gene>
<keyword evidence="3" id="KW-0813">Transport</keyword>
<feature type="transmembrane region" description="Helical" evidence="7">
    <location>
        <begin position="78"/>
        <end position="99"/>
    </location>
</feature>
<feature type="domain" description="Cation efflux protein transmembrane" evidence="8">
    <location>
        <begin position="78"/>
        <end position="206"/>
    </location>
</feature>
<feature type="region of interest" description="Disordered" evidence="6">
    <location>
        <begin position="409"/>
        <end position="428"/>
    </location>
</feature>
<keyword evidence="3" id="KW-0406">Ion transport</keyword>
<dbReference type="NCBIfam" id="TIGR01297">
    <property type="entry name" value="CDF"/>
    <property type="match status" value="2"/>
</dbReference>
<feature type="compositionally biased region" description="Basic and acidic residues" evidence="6">
    <location>
        <begin position="516"/>
        <end position="529"/>
    </location>
</feature>
<reference evidence="9" key="1">
    <citation type="submission" date="2021-01" db="EMBL/GenBank/DDBJ databases">
        <authorList>
            <person name="Corre E."/>
            <person name="Pelletier E."/>
            <person name="Niang G."/>
            <person name="Scheremetjew M."/>
            <person name="Finn R."/>
            <person name="Kale V."/>
            <person name="Holt S."/>
            <person name="Cochrane G."/>
            <person name="Meng A."/>
            <person name="Brown T."/>
            <person name="Cohen L."/>
        </authorList>
    </citation>
    <scope>NUCLEOTIDE SEQUENCE</scope>
    <source>
        <strain evidence="9">CCMP1320</strain>
    </source>
</reference>
<dbReference type="AlphaFoldDB" id="A0A7S3QN53"/>
<feature type="domain" description="Cation efflux protein transmembrane" evidence="8">
    <location>
        <begin position="555"/>
        <end position="629"/>
    </location>
</feature>
<feature type="transmembrane region" description="Helical" evidence="7">
    <location>
        <begin position="597"/>
        <end position="621"/>
    </location>
</feature>
<feature type="compositionally biased region" description="Basic and acidic residues" evidence="6">
    <location>
        <begin position="539"/>
        <end position="548"/>
    </location>
</feature>
<evidence type="ECO:0000256" key="7">
    <source>
        <dbReference type="SAM" id="Phobius"/>
    </source>
</evidence>
<dbReference type="InterPro" id="IPR050681">
    <property type="entry name" value="CDF/SLC30A"/>
</dbReference>
<evidence type="ECO:0000256" key="2">
    <source>
        <dbReference type="ARBA" id="ARBA00022692"/>
    </source>
</evidence>
<feature type="compositionally biased region" description="Basic residues" evidence="6">
    <location>
        <begin position="409"/>
        <end position="418"/>
    </location>
</feature>
<sequence>MVATPIQTVEAGDGDVLPLLPTSHNSSSSSSELPASTELGPTKGMHLLTTSDCIPHEPCFLRGGQEATPPQKQVQKKLLAALILCLVFTALEFFGGFWAHSVAILADAAHMLSDAAGFGISLFAACAVTWRGHSSYSYGFHRAEIIGALLSTLMIWGVTGALLWEAVERVLNPEPVDGKLMFIIACAGILFNIAIGFVLGGHHHHGLASHSGEGGCGGHSHSHSHAHDGHEHAHVGGHCHSHSHTHDGHKHAHVEGHCHSHSHACGHGHSHVHQVCGHDVSLLKAAAVPKKSHESGADVPGCLDQGGCKGGIVGLCNGKAGAGLCNGKVGGEVCLSSNMKELSGEVGKPHCEEDHPLSSSSGEMEVCCSKPHLHHRHGVPNGVLPHAHTDASHAHSGSKCGHAHHHLDLHHHHHHHHSKQDGHVAVDVPNGDCCGSHAHHQHHHSHSDLKSTAATVLHTHADHSHAHGGGGSCGGGHAAHHHHGFHHVSLDEDSGAEGLHTHGSGGDGGCCGGHGHTHEHSHEPSHSCDGDDDDDDDECGHGEGEGHGHNHGHAHGGCCHQNMNMRSALLHVVGDLLQSIGVALAGLLIWIKQDDPRWALADPICTFIFAALVLYTTQGIIRDILRILMQRTPVQHDLAEMSDSMIKVKGVHDVYDLHVWDLSLGLPILSAHVNVDAEASADKVLKRLERLFRKRGIRHSTVQVCNLPASPQPGHGV</sequence>
<dbReference type="PANTHER" id="PTHR11562:SF17">
    <property type="entry name" value="RE54080P-RELATED"/>
    <property type="match status" value="1"/>
</dbReference>
<feature type="compositionally biased region" description="Basic residues" evidence="6">
    <location>
        <begin position="235"/>
        <end position="252"/>
    </location>
</feature>